<dbReference type="Proteomes" id="UP000054248">
    <property type="component" value="Unassembled WGS sequence"/>
</dbReference>
<accession>A0A0C3QBC8</accession>
<evidence type="ECO:0000256" key="1">
    <source>
        <dbReference type="SAM" id="Phobius"/>
    </source>
</evidence>
<dbReference type="AlphaFoldDB" id="A0A0C3QBC8"/>
<reference evidence="2 3" key="1">
    <citation type="submission" date="2014-04" db="EMBL/GenBank/DDBJ databases">
        <authorList>
            <consortium name="DOE Joint Genome Institute"/>
            <person name="Kuo A."/>
            <person name="Girlanda M."/>
            <person name="Perotto S."/>
            <person name="Kohler A."/>
            <person name="Nagy L.G."/>
            <person name="Floudas D."/>
            <person name="Copeland A."/>
            <person name="Barry K.W."/>
            <person name="Cichocki N."/>
            <person name="Veneault-Fourrey C."/>
            <person name="LaButti K."/>
            <person name="Lindquist E.A."/>
            <person name="Lipzen A."/>
            <person name="Lundell T."/>
            <person name="Morin E."/>
            <person name="Murat C."/>
            <person name="Sun H."/>
            <person name="Tunlid A."/>
            <person name="Henrissat B."/>
            <person name="Grigoriev I.V."/>
            <person name="Hibbett D.S."/>
            <person name="Martin F."/>
            <person name="Nordberg H.P."/>
            <person name="Cantor M.N."/>
            <person name="Hua S.X."/>
        </authorList>
    </citation>
    <scope>NUCLEOTIDE SEQUENCE [LARGE SCALE GENOMIC DNA]</scope>
    <source>
        <strain evidence="2 3">MUT 4182</strain>
    </source>
</reference>
<keyword evidence="1" id="KW-0472">Membrane</keyword>
<reference evidence="3" key="2">
    <citation type="submission" date="2015-01" db="EMBL/GenBank/DDBJ databases">
        <title>Evolutionary Origins and Diversification of the Mycorrhizal Mutualists.</title>
        <authorList>
            <consortium name="DOE Joint Genome Institute"/>
            <consortium name="Mycorrhizal Genomics Consortium"/>
            <person name="Kohler A."/>
            <person name="Kuo A."/>
            <person name="Nagy L.G."/>
            <person name="Floudas D."/>
            <person name="Copeland A."/>
            <person name="Barry K.W."/>
            <person name="Cichocki N."/>
            <person name="Veneault-Fourrey C."/>
            <person name="LaButti K."/>
            <person name="Lindquist E.A."/>
            <person name="Lipzen A."/>
            <person name="Lundell T."/>
            <person name="Morin E."/>
            <person name="Murat C."/>
            <person name="Riley R."/>
            <person name="Ohm R."/>
            <person name="Sun H."/>
            <person name="Tunlid A."/>
            <person name="Henrissat B."/>
            <person name="Grigoriev I.V."/>
            <person name="Hibbett D.S."/>
            <person name="Martin F."/>
        </authorList>
    </citation>
    <scope>NUCLEOTIDE SEQUENCE [LARGE SCALE GENOMIC DNA]</scope>
    <source>
        <strain evidence="3">MUT 4182</strain>
    </source>
</reference>
<gene>
    <name evidence="2" type="ORF">M407DRAFT_125060</name>
</gene>
<protein>
    <submittedName>
        <fullName evidence="2">Uncharacterized protein</fullName>
    </submittedName>
</protein>
<proteinExistence type="predicted"/>
<keyword evidence="1" id="KW-1133">Transmembrane helix</keyword>
<sequence length="68" mass="7845">MGRSSFVCFVAIAFFHESCSGHYYSKVVMVCAFFSIVCACARVFCFHRQRTLFISSMWFFRDSSAFAL</sequence>
<feature type="transmembrane region" description="Helical" evidence="1">
    <location>
        <begin position="30"/>
        <end position="47"/>
    </location>
</feature>
<organism evidence="2 3">
    <name type="scientific">Tulasnella calospora MUT 4182</name>
    <dbReference type="NCBI Taxonomy" id="1051891"/>
    <lineage>
        <taxon>Eukaryota</taxon>
        <taxon>Fungi</taxon>
        <taxon>Dikarya</taxon>
        <taxon>Basidiomycota</taxon>
        <taxon>Agaricomycotina</taxon>
        <taxon>Agaricomycetes</taxon>
        <taxon>Cantharellales</taxon>
        <taxon>Tulasnellaceae</taxon>
        <taxon>Tulasnella</taxon>
    </lineage>
</organism>
<keyword evidence="1" id="KW-0812">Transmembrane</keyword>
<keyword evidence="3" id="KW-1185">Reference proteome</keyword>
<evidence type="ECO:0000313" key="2">
    <source>
        <dbReference type="EMBL" id="KIO21644.1"/>
    </source>
</evidence>
<dbReference type="HOGENOM" id="CLU_2795812_0_0_1"/>
<evidence type="ECO:0000313" key="3">
    <source>
        <dbReference type="Proteomes" id="UP000054248"/>
    </source>
</evidence>
<name>A0A0C3QBC8_9AGAM</name>
<dbReference type="EMBL" id="KN823132">
    <property type="protein sequence ID" value="KIO21644.1"/>
    <property type="molecule type" value="Genomic_DNA"/>
</dbReference>